<feature type="transmembrane region" description="Helical" evidence="6">
    <location>
        <begin position="40"/>
        <end position="65"/>
    </location>
</feature>
<evidence type="ECO:0000256" key="4">
    <source>
        <dbReference type="ARBA" id="ARBA00022989"/>
    </source>
</evidence>
<sequence length="370" mass="40522">MAFFGWSFACGGGAVLAAQFITALGVLINETYNPSRWQDIPPAITLFMMIFLNAAALFIFITLLAKTHHKASPRTVFLDVRNETGWDSNVVVFFLCIMPGILTICLFDTAAHMAEELPQPERQVPIVMLANAGLAVVSALIMVISLIFCTTHPENLTTPLAGHPMLQICWDAWPNKGFVIAICLIYWATILNAHTGMLAGCSRLIWYFTKLGSLPCKAWFSHVHPTLHVPTNAVYFSAVLAILFSLLVFGLTTVLNGLFGSATLCFSLSYALPISLTLVDRAPLPAQRYCNIGAFGTVVNTLALIWIVIAMTFASFPTYLPVTSETMNYLAPCFFGIVLALSLGNWVLVRDSYQPPKGFLVPGLIRSQYA</sequence>
<evidence type="ECO:0000313" key="7">
    <source>
        <dbReference type="EMBL" id="CEL04932.1"/>
    </source>
</evidence>
<dbReference type="EMBL" id="CDMC01000004">
    <property type="protein sequence ID" value="CEL04932.1"/>
    <property type="molecule type" value="Genomic_DNA"/>
</dbReference>
<dbReference type="OMA" id="LIFCTTH"/>
<dbReference type="PIRSF" id="PIRSF006060">
    <property type="entry name" value="AA_transporter"/>
    <property type="match status" value="1"/>
</dbReference>
<keyword evidence="8" id="KW-1185">Reference proteome</keyword>
<comment type="subcellular location">
    <subcellularLocation>
        <location evidence="1">Membrane</location>
        <topology evidence="1">Multi-pass membrane protein</topology>
    </subcellularLocation>
</comment>
<evidence type="ECO:0000313" key="8">
    <source>
        <dbReference type="Proteomes" id="UP000054771"/>
    </source>
</evidence>
<proteinExistence type="predicted"/>
<feature type="transmembrane region" description="Helical" evidence="6">
    <location>
        <begin position="329"/>
        <end position="349"/>
    </location>
</feature>
<keyword evidence="3 6" id="KW-0812">Transmembrane</keyword>
<keyword evidence="4 6" id="KW-1133">Transmembrane helix</keyword>
<evidence type="ECO:0000256" key="6">
    <source>
        <dbReference type="SAM" id="Phobius"/>
    </source>
</evidence>
<feature type="transmembrane region" description="Helical" evidence="6">
    <location>
        <begin position="291"/>
        <end position="317"/>
    </location>
</feature>
<dbReference type="GO" id="GO:0022857">
    <property type="term" value="F:transmembrane transporter activity"/>
    <property type="evidence" value="ECO:0007669"/>
    <property type="project" value="InterPro"/>
</dbReference>
<feature type="transmembrane region" description="Helical" evidence="6">
    <location>
        <begin position="233"/>
        <end position="252"/>
    </location>
</feature>
<dbReference type="Gene3D" id="1.20.1740.10">
    <property type="entry name" value="Amino acid/polyamine transporter I"/>
    <property type="match status" value="1"/>
</dbReference>
<dbReference type="InterPro" id="IPR002293">
    <property type="entry name" value="AA/rel_permease1"/>
</dbReference>
<protein>
    <submittedName>
        <fullName evidence="7">Uncharacterized protein</fullName>
    </submittedName>
</protein>
<dbReference type="AlphaFoldDB" id="A0A0U5GVF6"/>
<feature type="transmembrane region" description="Helical" evidence="6">
    <location>
        <begin position="90"/>
        <end position="114"/>
    </location>
</feature>
<dbReference type="PANTHER" id="PTHR45649">
    <property type="entry name" value="AMINO-ACID PERMEASE BAT1"/>
    <property type="match status" value="1"/>
</dbReference>
<feature type="transmembrane region" description="Helical" evidence="6">
    <location>
        <begin position="178"/>
        <end position="201"/>
    </location>
</feature>
<organism evidence="7 8">
    <name type="scientific">Aspergillus calidoustus</name>
    <dbReference type="NCBI Taxonomy" id="454130"/>
    <lineage>
        <taxon>Eukaryota</taxon>
        <taxon>Fungi</taxon>
        <taxon>Dikarya</taxon>
        <taxon>Ascomycota</taxon>
        <taxon>Pezizomycotina</taxon>
        <taxon>Eurotiomycetes</taxon>
        <taxon>Eurotiomycetidae</taxon>
        <taxon>Eurotiales</taxon>
        <taxon>Aspergillaceae</taxon>
        <taxon>Aspergillus</taxon>
        <taxon>Aspergillus subgen. Nidulantes</taxon>
    </lineage>
</organism>
<evidence type="ECO:0000256" key="2">
    <source>
        <dbReference type="ARBA" id="ARBA00022448"/>
    </source>
</evidence>
<reference evidence="8" key="1">
    <citation type="journal article" date="2016" name="Genome Announc.">
        <title>Draft genome sequences of fungus Aspergillus calidoustus.</title>
        <authorList>
            <person name="Horn F."/>
            <person name="Linde J."/>
            <person name="Mattern D.J."/>
            <person name="Walther G."/>
            <person name="Guthke R."/>
            <person name="Scherlach K."/>
            <person name="Martin K."/>
            <person name="Brakhage A.A."/>
            <person name="Petzke L."/>
            <person name="Valiante V."/>
        </authorList>
    </citation>
    <scope>NUCLEOTIDE SEQUENCE [LARGE SCALE GENOMIC DNA]</scope>
    <source>
        <strain evidence="8">SF006504</strain>
    </source>
</reference>
<evidence type="ECO:0000256" key="1">
    <source>
        <dbReference type="ARBA" id="ARBA00004141"/>
    </source>
</evidence>
<dbReference type="Pfam" id="PF13520">
    <property type="entry name" value="AA_permease_2"/>
    <property type="match status" value="1"/>
</dbReference>
<accession>A0A0U5GVF6</accession>
<feature type="transmembrane region" description="Helical" evidence="6">
    <location>
        <begin position="6"/>
        <end position="28"/>
    </location>
</feature>
<evidence type="ECO:0000256" key="3">
    <source>
        <dbReference type="ARBA" id="ARBA00022692"/>
    </source>
</evidence>
<gene>
    <name evidence="7" type="ORF">ASPCAL06056</name>
</gene>
<dbReference type="PANTHER" id="PTHR45649:SF16">
    <property type="entry name" value="7-KETO 8-AMINOPELARGONIC ACID TRANSPORTER"/>
    <property type="match status" value="1"/>
</dbReference>
<dbReference type="Proteomes" id="UP000054771">
    <property type="component" value="Unassembled WGS sequence"/>
</dbReference>
<feature type="transmembrane region" description="Helical" evidence="6">
    <location>
        <begin position="258"/>
        <end position="279"/>
    </location>
</feature>
<dbReference type="OrthoDB" id="2417308at2759"/>
<evidence type="ECO:0000256" key="5">
    <source>
        <dbReference type="ARBA" id="ARBA00023136"/>
    </source>
</evidence>
<name>A0A0U5GVF6_ASPCI</name>
<keyword evidence="2" id="KW-0813">Transport</keyword>
<dbReference type="GO" id="GO:0016020">
    <property type="term" value="C:membrane"/>
    <property type="evidence" value="ECO:0007669"/>
    <property type="project" value="UniProtKB-SubCell"/>
</dbReference>
<feature type="transmembrane region" description="Helical" evidence="6">
    <location>
        <begin position="126"/>
        <end position="148"/>
    </location>
</feature>
<keyword evidence="5 6" id="KW-0472">Membrane</keyword>